<dbReference type="Proteomes" id="UP000186524">
    <property type="component" value="Unassembled WGS sequence"/>
</dbReference>
<organism evidence="2 3">
    <name type="scientific">Domibacillus mangrovi</name>
    <dbReference type="NCBI Taxonomy" id="1714354"/>
    <lineage>
        <taxon>Bacteria</taxon>
        <taxon>Bacillati</taxon>
        <taxon>Bacillota</taxon>
        <taxon>Bacilli</taxon>
        <taxon>Bacillales</taxon>
        <taxon>Bacillaceae</taxon>
        <taxon>Domibacillus</taxon>
    </lineage>
</organism>
<dbReference type="SMART" id="SM00530">
    <property type="entry name" value="HTH_XRE"/>
    <property type="match status" value="1"/>
</dbReference>
<dbReference type="RefSeq" id="WP_073710752.1">
    <property type="nucleotide sequence ID" value="NZ_MRWQ01000004.1"/>
</dbReference>
<dbReference type="EMBL" id="MRWQ01000004">
    <property type="protein sequence ID" value="OKL37601.1"/>
    <property type="molecule type" value="Genomic_DNA"/>
</dbReference>
<feature type="domain" description="HTH cro/C1-type" evidence="1">
    <location>
        <begin position="18"/>
        <end position="66"/>
    </location>
</feature>
<evidence type="ECO:0000259" key="1">
    <source>
        <dbReference type="PROSITE" id="PS50943"/>
    </source>
</evidence>
<evidence type="ECO:0000313" key="3">
    <source>
        <dbReference type="Proteomes" id="UP000186524"/>
    </source>
</evidence>
<dbReference type="InterPro" id="IPR010982">
    <property type="entry name" value="Lambda_DNA-bd_dom_sf"/>
</dbReference>
<dbReference type="AlphaFoldDB" id="A0A1Q5P621"/>
<reference evidence="2 3" key="1">
    <citation type="submission" date="2016-12" db="EMBL/GenBank/DDBJ databases">
        <title>Domibacillus sp. SAOS 44 whole genome sequencing.</title>
        <authorList>
            <person name="Verma A."/>
            <person name="Krishnamurthi S."/>
        </authorList>
    </citation>
    <scope>NUCLEOTIDE SEQUENCE [LARGE SCALE GENOMIC DNA]</scope>
    <source>
        <strain evidence="2 3">SAOS 44</strain>
    </source>
</reference>
<dbReference type="PROSITE" id="PS50943">
    <property type="entry name" value="HTH_CROC1"/>
    <property type="match status" value="1"/>
</dbReference>
<dbReference type="CDD" id="cd00093">
    <property type="entry name" value="HTH_XRE"/>
    <property type="match status" value="1"/>
</dbReference>
<keyword evidence="3" id="KW-1185">Reference proteome</keyword>
<dbReference type="Pfam" id="PF01381">
    <property type="entry name" value="HTH_3"/>
    <property type="match status" value="1"/>
</dbReference>
<proteinExistence type="predicted"/>
<dbReference type="GO" id="GO:0003677">
    <property type="term" value="F:DNA binding"/>
    <property type="evidence" value="ECO:0007669"/>
    <property type="project" value="InterPro"/>
</dbReference>
<comment type="caution">
    <text evidence="2">The sequence shown here is derived from an EMBL/GenBank/DDBJ whole genome shotgun (WGS) entry which is preliminary data.</text>
</comment>
<accession>A0A1Q5P621</accession>
<evidence type="ECO:0000313" key="2">
    <source>
        <dbReference type="EMBL" id="OKL37601.1"/>
    </source>
</evidence>
<dbReference type="SUPFAM" id="SSF47413">
    <property type="entry name" value="lambda repressor-like DNA-binding domains"/>
    <property type="match status" value="1"/>
</dbReference>
<dbReference type="Gene3D" id="1.10.260.40">
    <property type="entry name" value="lambda repressor-like DNA-binding domains"/>
    <property type="match status" value="1"/>
</dbReference>
<sequence>MIVITIKDFGSTRIEIARKGKSLRGFSKEIGISQSYLSQVLNGKRNPSASVAYKIAKGLMLEVEDIFFVNNVANDNPHETNV</sequence>
<dbReference type="STRING" id="1714354.BLL40_04665"/>
<name>A0A1Q5P621_9BACI</name>
<protein>
    <recommendedName>
        <fullName evidence="1">HTH cro/C1-type domain-containing protein</fullName>
    </recommendedName>
</protein>
<gene>
    <name evidence="2" type="ORF">BLL40_04665</name>
</gene>
<dbReference type="OrthoDB" id="2306294at2"/>
<dbReference type="InterPro" id="IPR001387">
    <property type="entry name" value="Cro/C1-type_HTH"/>
</dbReference>